<reference evidence="3" key="1">
    <citation type="journal article" date="2022" name="Int. J. Syst. Evol. Microbiol.">
        <title>Pseudomonas aegrilactucae sp. nov. and Pseudomonas morbosilactucae sp. nov., pathogens causing bacterial rot of lettuce in Japan.</title>
        <authorList>
            <person name="Sawada H."/>
            <person name="Fujikawa T."/>
            <person name="Satou M."/>
        </authorList>
    </citation>
    <scope>NUCLEOTIDE SEQUENCE</scope>
    <source>
        <strain evidence="3">0166_1</strain>
    </source>
</reference>
<organism evidence="3 4">
    <name type="scientific">Capillimicrobium parvum</name>
    <dbReference type="NCBI Taxonomy" id="2884022"/>
    <lineage>
        <taxon>Bacteria</taxon>
        <taxon>Bacillati</taxon>
        <taxon>Actinomycetota</taxon>
        <taxon>Thermoleophilia</taxon>
        <taxon>Solirubrobacterales</taxon>
        <taxon>Capillimicrobiaceae</taxon>
        <taxon>Capillimicrobium</taxon>
    </lineage>
</organism>
<dbReference type="SUPFAM" id="SSF51445">
    <property type="entry name" value="(Trans)glycosidases"/>
    <property type="match status" value="1"/>
</dbReference>
<dbReference type="KEGG" id="sbae:DSM104329_04594"/>
<dbReference type="InterPro" id="IPR024655">
    <property type="entry name" value="Asl1_glyco_hydro_catalytic"/>
</dbReference>
<dbReference type="EMBL" id="CP087164">
    <property type="protein sequence ID" value="UGS38171.1"/>
    <property type="molecule type" value="Genomic_DNA"/>
</dbReference>
<feature type="domain" description="Asl1-like glycosyl hydrolase catalytic" evidence="2">
    <location>
        <begin position="113"/>
        <end position="256"/>
    </location>
</feature>
<dbReference type="AlphaFoldDB" id="A0A9E6Y1D7"/>
<dbReference type="Proteomes" id="UP001162834">
    <property type="component" value="Chromosome"/>
</dbReference>
<gene>
    <name evidence="3" type="ORF">DSM104329_04594</name>
</gene>
<dbReference type="Pfam" id="PF11790">
    <property type="entry name" value="Glyco_hydro_cc"/>
    <property type="match status" value="1"/>
</dbReference>
<dbReference type="Gene3D" id="3.20.20.80">
    <property type="entry name" value="Glycosidases"/>
    <property type="match status" value="1"/>
</dbReference>
<keyword evidence="1" id="KW-0732">Signal</keyword>
<proteinExistence type="predicted"/>
<feature type="chain" id="PRO_5039425760" description="Asl1-like glycosyl hydrolase catalytic domain-containing protein" evidence="1">
    <location>
        <begin position="22"/>
        <end position="312"/>
    </location>
</feature>
<name>A0A9E6Y1D7_9ACTN</name>
<evidence type="ECO:0000313" key="4">
    <source>
        <dbReference type="Proteomes" id="UP001162834"/>
    </source>
</evidence>
<dbReference type="RefSeq" id="WP_259312201.1">
    <property type="nucleotide sequence ID" value="NZ_CP087164.1"/>
</dbReference>
<feature type="signal peptide" evidence="1">
    <location>
        <begin position="1"/>
        <end position="21"/>
    </location>
</feature>
<keyword evidence="4" id="KW-1185">Reference proteome</keyword>
<evidence type="ECO:0000259" key="2">
    <source>
        <dbReference type="Pfam" id="PF11790"/>
    </source>
</evidence>
<evidence type="ECO:0000256" key="1">
    <source>
        <dbReference type="SAM" id="SignalP"/>
    </source>
</evidence>
<protein>
    <recommendedName>
        <fullName evidence="2">Asl1-like glycosyl hydrolase catalytic domain-containing protein</fullName>
    </recommendedName>
</protein>
<sequence length="312" mass="34764">MRFAVLALIAAALIAVPAGTAAGATPPQIGISDQNVSMFSAPLFQNLGLRYARFVTPWDVALKPTSPEAAKLRDWIVAASFDGVEPLISFEHRTADRCPDRPCMLPSTSAYAKAIRAFRQEYPTVTTLSAWNEASHVTQPTYKHPDAAARYYLAMKRLCPTCTIVAADVLDTRFMQGWLQQFLKVAPSARLWGLHNYGDTNRFRTSGLDTLLATVKGDVWLTETGSIVSFTTSDGRQSFKPSQARAAKAMRYLFTRLVPRSSRIKRVYLYNWRSDPANRWDSGLVGYRGEKRKVYDVVAQYVKRTAAARAGR</sequence>
<accession>A0A9E6Y1D7</accession>
<evidence type="ECO:0000313" key="3">
    <source>
        <dbReference type="EMBL" id="UGS38171.1"/>
    </source>
</evidence>
<dbReference type="InterPro" id="IPR017853">
    <property type="entry name" value="GH"/>
</dbReference>